<reference evidence="1" key="2">
    <citation type="journal article" date="2015" name="Data Brief">
        <title>Shoot transcriptome of the giant reed, Arundo donax.</title>
        <authorList>
            <person name="Barrero R.A."/>
            <person name="Guerrero F.D."/>
            <person name="Moolhuijzen P."/>
            <person name="Goolsby J.A."/>
            <person name="Tidwell J."/>
            <person name="Bellgard S.E."/>
            <person name="Bellgard M.I."/>
        </authorList>
    </citation>
    <scope>NUCLEOTIDE SEQUENCE</scope>
    <source>
        <tissue evidence="1">Shoot tissue taken approximately 20 cm above the soil surface</tissue>
    </source>
</reference>
<evidence type="ECO:0000313" key="1">
    <source>
        <dbReference type="EMBL" id="JAD35931.1"/>
    </source>
</evidence>
<reference evidence="1" key="1">
    <citation type="submission" date="2014-09" db="EMBL/GenBank/DDBJ databases">
        <authorList>
            <person name="Magalhaes I.L.F."/>
            <person name="Oliveira U."/>
            <person name="Santos F.R."/>
            <person name="Vidigal T.H.D.A."/>
            <person name="Brescovit A.D."/>
            <person name="Santos A.J."/>
        </authorList>
    </citation>
    <scope>NUCLEOTIDE SEQUENCE</scope>
    <source>
        <tissue evidence="1">Shoot tissue taken approximately 20 cm above the soil surface</tissue>
    </source>
</reference>
<proteinExistence type="predicted"/>
<organism evidence="1">
    <name type="scientific">Arundo donax</name>
    <name type="common">Giant reed</name>
    <name type="synonym">Donax arundinaceus</name>
    <dbReference type="NCBI Taxonomy" id="35708"/>
    <lineage>
        <taxon>Eukaryota</taxon>
        <taxon>Viridiplantae</taxon>
        <taxon>Streptophyta</taxon>
        <taxon>Embryophyta</taxon>
        <taxon>Tracheophyta</taxon>
        <taxon>Spermatophyta</taxon>
        <taxon>Magnoliopsida</taxon>
        <taxon>Liliopsida</taxon>
        <taxon>Poales</taxon>
        <taxon>Poaceae</taxon>
        <taxon>PACMAD clade</taxon>
        <taxon>Arundinoideae</taxon>
        <taxon>Arundineae</taxon>
        <taxon>Arundo</taxon>
    </lineage>
</organism>
<protein>
    <submittedName>
        <fullName evidence="1">Uncharacterized protein</fullName>
    </submittedName>
</protein>
<sequence>MIKRCHKFLQCKELFTSILSHSILSSLK</sequence>
<dbReference type="AlphaFoldDB" id="A0A0A8ZAU1"/>
<accession>A0A0A8ZAU1</accession>
<dbReference type="EMBL" id="GBRH01261964">
    <property type="protein sequence ID" value="JAD35931.1"/>
    <property type="molecule type" value="Transcribed_RNA"/>
</dbReference>
<name>A0A0A8ZAU1_ARUDO</name>